<dbReference type="STRING" id="765257.A0A0C9ZWT9"/>
<protein>
    <submittedName>
        <fullName evidence="1">Unplaced genomic scaffold scaffold_35, whole genome shotgun sequence</fullName>
    </submittedName>
</protein>
<evidence type="ECO:0000313" key="2">
    <source>
        <dbReference type="Proteomes" id="UP000054018"/>
    </source>
</evidence>
<accession>A0A0C9ZWT9</accession>
<gene>
    <name evidence="1" type="ORF">PISMIDRAFT_99039</name>
</gene>
<dbReference type="AlphaFoldDB" id="A0A0C9ZWT9"/>
<keyword evidence="2" id="KW-1185">Reference proteome</keyword>
<name>A0A0C9ZWT9_9AGAM</name>
<reference evidence="1 2" key="1">
    <citation type="submission" date="2014-04" db="EMBL/GenBank/DDBJ databases">
        <authorList>
            <consortium name="DOE Joint Genome Institute"/>
            <person name="Kuo A."/>
            <person name="Kohler A."/>
            <person name="Costa M.D."/>
            <person name="Nagy L.G."/>
            <person name="Floudas D."/>
            <person name="Copeland A."/>
            <person name="Barry K.W."/>
            <person name="Cichocki N."/>
            <person name="Veneault-Fourrey C."/>
            <person name="LaButti K."/>
            <person name="Lindquist E.A."/>
            <person name="Lipzen A."/>
            <person name="Lundell T."/>
            <person name="Morin E."/>
            <person name="Murat C."/>
            <person name="Sun H."/>
            <person name="Tunlid A."/>
            <person name="Henrissat B."/>
            <person name="Grigoriev I.V."/>
            <person name="Hibbett D.S."/>
            <person name="Martin F."/>
            <person name="Nordberg H.P."/>
            <person name="Cantor M.N."/>
            <person name="Hua S.X."/>
        </authorList>
    </citation>
    <scope>NUCLEOTIDE SEQUENCE [LARGE SCALE GENOMIC DNA]</scope>
    <source>
        <strain evidence="1 2">441</strain>
    </source>
</reference>
<dbReference type="EMBL" id="KN833719">
    <property type="protein sequence ID" value="KIK24123.1"/>
    <property type="molecule type" value="Genomic_DNA"/>
</dbReference>
<reference evidence="2" key="2">
    <citation type="submission" date="2015-01" db="EMBL/GenBank/DDBJ databases">
        <title>Evolutionary Origins and Diversification of the Mycorrhizal Mutualists.</title>
        <authorList>
            <consortium name="DOE Joint Genome Institute"/>
            <consortium name="Mycorrhizal Genomics Consortium"/>
            <person name="Kohler A."/>
            <person name="Kuo A."/>
            <person name="Nagy L.G."/>
            <person name="Floudas D."/>
            <person name="Copeland A."/>
            <person name="Barry K.W."/>
            <person name="Cichocki N."/>
            <person name="Veneault-Fourrey C."/>
            <person name="LaButti K."/>
            <person name="Lindquist E.A."/>
            <person name="Lipzen A."/>
            <person name="Lundell T."/>
            <person name="Morin E."/>
            <person name="Murat C."/>
            <person name="Riley R."/>
            <person name="Ohm R."/>
            <person name="Sun H."/>
            <person name="Tunlid A."/>
            <person name="Henrissat B."/>
            <person name="Grigoriev I.V."/>
            <person name="Hibbett D.S."/>
            <person name="Martin F."/>
        </authorList>
    </citation>
    <scope>NUCLEOTIDE SEQUENCE [LARGE SCALE GENOMIC DNA]</scope>
    <source>
        <strain evidence="2">441</strain>
    </source>
</reference>
<sequence length="103" mass="11651">HTSARNVIERIFGIIKRRFQILLLPPEYSIEVQALIPVALCVVHNIILSHSQTPDDSTQLSTFIEQEDHGGSGNVGEGHDDELAFRDAIAEAMWNDYQNHLRM</sequence>
<evidence type="ECO:0000313" key="1">
    <source>
        <dbReference type="EMBL" id="KIK24123.1"/>
    </source>
</evidence>
<proteinExistence type="predicted"/>
<dbReference type="HOGENOM" id="CLU_040082_4_1_1"/>
<dbReference type="OrthoDB" id="2684964at2759"/>
<organism evidence="1 2">
    <name type="scientific">Pisolithus microcarpus 441</name>
    <dbReference type="NCBI Taxonomy" id="765257"/>
    <lineage>
        <taxon>Eukaryota</taxon>
        <taxon>Fungi</taxon>
        <taxon>Dikarya</taxon>
        <taxon>Basidiomycota</taxon>
        <taxon>Agaricomycotina</taxon>
        <taxon>Agaricomycetes</taxon>
        <taxon>Agaricomycetidae</taxon>
        <taxon>Boletales</taxon>
        <taxon>Sclerodermatineae</taxon>
        <taxon>Pisolithaceae</taxon>
        <taxon>Pisolithus</taxon>
    </lineage>
</organism>
<feature type="non-terminal residue" evidence="1">
    <location>
        <position position="1"/>
    </location>
</feature>
<dbReference type="Proteomes" id="UP000054018">
    <property type="component" value="Unassembled WGS sequence"/>
</dbReference>